<evidence type="ECO:0000256" key="1">
    <source>
        <dbReference type="ARBA" id="ARBA00022723"/>
    </source>
</evidence>
<keyword evidence="4 5" id="KW-0440">LIM domain</keyword>
<feature type="domain" description="LIM zinc-binding" evidence="6">
    <location>
        <begin position="244"/>
        <end position="302"/>
    </location>
</feature>
<dbReference type="Proteomes" id="UP000694542">
    <property type="component" value="Chromosome 19"/>
</dbReference>
<reference evidence="7" key="2">
    <citation type="submission" date="2025-08" db="UniProtKB">
        <authorList>
            <consortium name="Ensembl"/>
        </authorList>
    </citation>
    <scope>IDENTIFICATION</scope>
</reference>
<protein>
    <submittedName>
        <fullName evidence="7">LIM zinc finger domain containing 2</fullName>
    </submittedName>
</protein>
<evidence type="ECO:0000256" key="2">
    <source>
        <dbReference type="ARBA" id="ARBA00022737"/>
    </source>
</evidence>
<dbReference type="FunFam" id="2.10.110.10:FF:000017">
    <property type="entry name" value="Lim and senescent cell antigen-like-containing"/>
    <property type="match status" value="1"/>
</dbReference>
<proteinExistence type="predicted"/>
<organism evidence="7 8">
    <name type="scientific">Canis lupus familiaris</name>
    <name type="common">Dog</name>
    <name type="synonym">Canis familiaris</name>
    <dbReference type="NCBI Taxonomy" id="9615"/>
    <lineage>
        <taxon>Eukaryota</taxon>
        <taxon>Metazoa</taxon>
        <taxon>Chordata</taxon>
        <taxon>Craniata</taxon>
        <taxon>Vertebrata</taxon>
        <taxon>Euteleostomi</taxon>
        <taxon>Mammalia</taxon>
        <taxon>Eutheria</taxon>
        <taxon>Laurasiatheria</taxon>
        <taxon>Carnivora</taxon>
        <taxon>Caniformia</taxon>
        <taxon>Canidae</taxon>
        <taxon>Canis</taxon>
    </lineage>
</organism>
<dbReference type="Ensembl" id="ENSCAFT00040036136.1">
    <property type="protein sequence ID" value="ENSCAFP00040031468.1"/>
    <property type="gene ID" value="ENSCAFG00040019087.1"/>
</dbReference>
<dbReference type="SUPFAM" id="SSF57716">
    <property type="entry name" value="Glucocorticoid receptor-like (DNA-binding domain)"/>
    <property type="match status" value="4"/>
</dbReference>
<dbReference type="FunFam" id="2.10.110.10:FF:000019">
    <property type="entry name" value="Lim and senescent cell antigen-like-containing"/>
    <property type="match status" value="1"/>
</dbReference>
<accession>A0A8C0T496</accession>
<dbReference type="AlphaFoldDB" id="A0A8C0T496"/>
<reference evidence="7" key="1">
    <citation type="submission" date="2018-10" db="EMBL/GenBank/DDBJ databases">
        <title>De novo assembly of a Great Dane genome.</title>
        <authorList>
            <person name="Kidd J.M."/>
            <person name="Pendleton A.L."/>
            <person name="Shen F."/>
            <person name="Emery S."/>
        </authorList>
    </citation>
    <scope>NUCLEOTIDE SEQUENCE [LARGE SCALE GENOMIC DNA]</scope>
    <source>
        <strain evidence="7">Great Dane</strain>
    </source>
</reference>
<feature type="domain" description="LIM zinc-binding" evidence="6">
    <location>
        <begin position="180"/>
        <end position="239"/>
    </location>
</feature>
<evidence type="ECO:0000256" key="3">
    <source>
        <dbReference type="ARBA" id="ARBA00022833"/>
    </source>
</evidence>
<dbReference type="GO" id="GO:0046872">
    <property type="term" value="F:metal ion binding"/>
    <property type="evidence" value="ECO:0007669"/>
    <property type="project" value="UniProtKB-KW"/>
</dbReference>
<dbReference type="SMART" id="SM00132">
    <property type="entry name" value="LIM"/>
    <property type="match status" value="3"/>
</dbReference>
<dbReference type="OrthoDB" id="20689at2759"/>
<dbReference type="InterPro" id="IPR017351">
    <property type="entry name" value="PINCH-1-4-like"/>
</dbReference>
<keyword evidence="1 5" id="KW-0479">Metal-binding</keyword>
<keyword evidence="2" id="KW-0677">Repeat</keyword>
<name>A0A8C0T496_CANLF</name>
<evidence type="ECO:0000256" key="4">
    <source>
        <dbReference type="ARBA" id="ARBA00023038"/>
    </source>
</evidence>
<dbReference type="Gene3D" id="2.10.110.10">
    <property type="entry name" value="Cysteine Rich Protein"/>
    <property type="match status" value="3"/>
</dbReference>
<keyword evidence="3 5" id="KW-0862">Zinc</keyword>
<evidence type="ECO:0000313" key="7">
    <source>
        <dbReference type="Ensembl" id="ENSCAFP00040031468.1"/>
    </source>
</evidence>
<dbReference type="PROSITE" id="PS50023">
    <property type="entry name" value="LIM_DOMAIN_2"/>
    <property type="match status" value="2"/>
</dbReference>
<dbReference type="CDD" id="cd09332">
    <property type="entry name" value="LIM2_PINCH"/>
    <property type="match status" value="1"/>
</dbReference>
<evidence type="ECO:0000313" key="8">
    <source>
        <dbReference type="Proteomes" id="UP000694542"/>
    </source>
</evidence>
<dbReference type="PROSITE" id="PS00478">
    <property type="entry name" value="LIM_DOMAIN_1"/>
    <property type="match status" value="2"/>
</dbReference>
<evidence type="ECO:0000259" key="6">
    <source>
        <dbReference type="PROSITE" id="PS50023"/>
    </source>
</evidence>
<dbReference type="CDD" id="cd09333">
    <property type="entry name" value="LIM3_PINCH"/>
    <property type="match status" value="1"/>
</dbReference>
<evidence type="ECO:0000256" key="5">
    <source>
        <dbReference type="PROSITE-ProRule" id="PRU00125"/>
    </source>
</evidence>
<dbReference type="InterPro" id="IPR001781">
    <property type="entry name" value="Znf_LIM"/>
</dbReference>
<dbReference type="PANTHER" id="PTHR24210:SF10">
    <property type="entry name" value="LIM AND SENESCENT CELL ANTIGEN-LIKE-CONTAINING DOMAIN PROTEIN 2"/>
    <property type="match status" value="1"/>
</dbReference>
<dbReference type="PANTHER" id="PTHR24210">
    <property type="entry name" value="LIM DOMAIN-CONTAINING PROTEIN"/>
    <property type="match status" value="1"/>
</dbReference>
<sequence>MDFSHRGDTQEVGPSDIYKSDLIPALGSLPGPPGPRSCTNNSGFGGLALTGSQLLGDPSLCTPSCPVERASSSRFPPISRLWNAFLSAPSTPAVSSSSLPSPPGSLLWWEGWVLHSASCNGSNCTNWGACLAFLRVGPYPTKTDQLRGNDEGLPELSLLAHLQFEGRKYCEHDFQMLFAPCCGSCGEFIIGRVIKAMNNNWHPGCFRCELCDVELADLGFVKNAGRHLCRPCHNREKAKGLGKYVCQRCHLVIDEQPLMFKNDAYHPDHFSCTHCGKELTAEARELKGELYCLPCHDKMGVPICGACRRPIEGRVVNALGKQWHVEEQVCGVRHEARVQEMLREVSIGAEEAAEEAVGAGCPQGPPQVCGPQLRLRDLLPALCLHGPLPASDPAPGAPSHCCLHSASLLPVCGLPFLPSFLPSSSPLISSPSLPPPSTGSSPLPSPPHSLCSLTPLLPLIPHLCLLPRPFFSPLLWAPLFPSTKA</sequence>
<dbReference type="Pfam" id="PF00412">
    <property type="entry name" value="LIM"/>
    <property type="match status" value="2"/>
</dbReference>